<evidence type="ECO:0000313" key="12">
    <source>
        <dbReference type="EMBL" id="PWA12530.1"/>
    </source>
</evidence>
<evidence type="ECO:0000256" key="2">
    <source>
        <dbReference type="ARBA" id="ARBA00006490"/>
    </source>
</evidence>
<reference evidence="12 13" key="1">
    <citation type="submission" date="2018-04" db="EMBL/GenBank/DDBJ databases">
        <title>Camelliibacillus theae gen. nov., sp. nov., isolated from Pu'er tea.</title>
        <authorList>
            <person name="Niu L."/>
        </authorList>
    </citation>
    <scope>NUCLEOTIDE SEQUENCE [LARGE SCALE GENOMIC DNA]</scope>
    <source>
        <strain evidence="12 13">T8</strain>
    </source>
</reference>
<dbReference type="Gene3D" id="1.10.260.50">
    <property type="match status" value="1"/>
</dbReference>
<sequence length="380" mass="41531">MEAIYVDHAATSPMYPEVIDTMLQVFQQNIGNPSSIHRFGREARRIIDEARNEFAKSINAKENEIILTSGGTESDNLAILGTALSEKGNGRHIITSAIEHHAVLHPCEYLGKQGFEVTYLPVDEHGKVRAEDVKSAVRDDTVLVTIMYGNNEVGTVQPIKEIGAFLKNTSAYFHTDAVQAYGLYDLDVQSLGVDLLSVSAHKMNGPKGAGFLYAREGVQLAPLILGGEQERKRRAGTENVAAIAGFHTAVQLMNETMEEKQHRYRSFQNRMLAIFEESGIEYVMNGSKDERLPHILNVSFPGTTAEALLVNLDLSGVAASSGSACTAGSLEPSHVLGAMFNDQERINSAIRFSFGLGNKMEHIEKAALETVRAVKQISGR</sequence>
<dbReference type="InterPro" id="IPR000192">
    <property type="entry name" value="Aminotrans_V_dom"/>
</dbReference>
<dbReference type="PANTHER" id="PTHR11601:SF34">
    <property type="entry name" value="CYSTEINE DESULFURASE"/>
    <property type="match status" value="1"/>
</dbReference>
<evidence type="ECO:0000256" key="8">
    <source>
        <dbReference type="ARBA" id="ARBA00023014"/>
    </source>
</evidence>
<dbReference type="GO" id="GO:0031071">
    <property type="term" value="F:cysteine desulfurase activity"/>
    <property type="evidence" value="ECO:0007669"/>
    <property type="project" value="UniProtKB-EC"/>
</dbReference>
<dbReference type="GO" id="GO:0051536">
    <property type="term" value="F:iron-sulfur cluster binding"/>
    <property type="evidence" value="ECO:0007669"/>
    <property type="project" value="UniProtKB-KW"/>
</dbReference>
<evidence type="ECO:0000256" key="1">
    <source>
        <dbReference type="ARBA" id="ARBA00001933"/>
    </source>
</evidence>
<keyword evidence="7" id="KW-0408">Iron</keyword>
<dbReference type="PROSITE" id="PS00595">
    <property type="entry name" value="AA_TRANSFER_CLASS_5"/>
    <property type="match status" value="1"/>
</dbReference>
<evidence type="ECO:0000256" key="7">
    <source>
        <dbReference type="ARBA" id="ARBA00023004"/>
    </source>
</evidence>
<evidence type="ECO:0000256" key="5">
    <source>
        <dbReference type="ARBA" id="ARBA00022723"/>
    </source>
</evidence>
<feature type="domain" description="Aminotransferase class V" evidence="11">
    <location>
        <begin position="4"/>
        <end position="365"/>
    </location>
</feature>
<comment type="cofactor">
    <cofactor evidence="1 10">
        <name>pyridoxal 5'-phosphate</name>
        <dbReference type="ChEBI" id="CHEBI:597326"/>
    </cofactor>
</comment>
<evidence type="ECO:0000259" key="11">
    <source>
        <dbReference type="Pfam" id="PF00266"/>
    </source>
</evidence>
<keyword evidence="8" id="KW-0411">Iron-sulfur</keyword>
<evidence type="ECO:0000256" key="9">
    <source>
        <dbReference type="ARBA" id="ARBA00050776"/>
    </source>
</evidence>
<gene>
    <name evidence="12" type="ORF">DCC39_05835</name>
</gene>
<proteinExistence type="inferred from homology"/>
<comment type="caution">
    <text evidence="12">The sequence shown here is derived from an EMBL/GenBank/DDBJ whole genome shotgun (WGS) entry which is preliminary data.</text>
</comment>
<organism evidence="12 13">
    <name type="scientific">Pueribacillus theae</name>
    <dbReference type="NCBI Taxonomy" id="2171751"/>
    <lineage>
        <taxon>Bacteria</taxon>
        <taxon>Bacillati</taxon>
        <taxon>Bacillota</taxon>
        <taxon>Bacilli</taxon>
        <taxon>Bacillales</taxon>
        <taxon>Bacillaceae</taxon>
        <taxon>Pueribacillus</taxon>
    </lineage>
</organism>
<dbReference type="GO" id="GO:0046872">
    <property type="term" value="F:metal ion binding"/>
    <property type="evidence" value="ECO:0007669"/>
    <property type="project" value="UniProtKB-KW"/>
</dbReference>
<dbReference type="Gene3D" id="3.40.640.10">
    <property type="entry name" value="Type I PLP-dependent aspartate aminotransferase-like (Major domain)"/>
    <property type="match status" value="1"/>
</dbReference>
<keyword evidence="4" id="KW-0808">Transferase</keyword>
<comment type="similarity">
    <text evidence="2">Belongs to the class-V pyridoxal-phosphate-dependent aminotransferase family. NifS/IscS subfamily.</text>
</comment>
<protein>
    <recommendedName>
        <fullName evidence="3">cysteine desulfurase</fullName>
        <ecNumber evidence="3">2.8.1.7</ecNumber>
    </recommendedName>
</protein>
<dbReference type="InterPro" id="IPR015422">
    <property type="entry name" value="PyrdxlP-dep_Trfase_small"/>
</dbReference>
<keyword evidence="13" id="KW-1185">Reference proteome</keyword>
<dbReference type="FunFam" id="3.40.640.10:FF:000084">
    <property type="entry name" value="IscS-like cysteine desulfurase"/>
    <property type="match status" value="1"/>
</dbReference>
<comment type="catalytic activity">
    <reaction evidence="9">
        <text>(sulfur carrier)-H + L-cysteine = (sulfur carrier)-SH + L-alanine</text>
        <dbReference type="Rhea" id="RHEA:43892"/>
        <dbReference type="Rhea" id="RHEA-COMP:14737"/>
        <dbReference type="Rhea" id="RHEA-COMP:14739"/>
        <dbReference type="ChEBI" id="CHEBI:29917"/>
        <dbReference type="ChEBI" id="CHEBI:35235"/>
        <dbReference type="ChEBI" id="CHEBI:57972"/>
        <dbReference type="ChEBI" id="CHEBI:64428"/>
        <dbReference type="EC" id="2.8.1.7"/>
    </reaction>
</comment>
<accession>A0A2U1K4U5</accession>
<dbReference type="SUPFAM" id="SSF53383">
    <property type="entry name" value="PLP-dependent transferases"/>
    <property type="match status" value="1"/>
</dbReference>
<evidence type="ECO:0000256" key="6">
    <source>
        <dbReference type="ARBA" id="ARBA00022898"/>
    </source>
</evidence>
<dbReference type="InterPro" id="IPR016454">
    <property type="entry name" value="Cysteine_dSase"/>
</dbReference>
<evidence type="ECO:0000256" key="4">
    <source>
        <dbReference type="ARBA" id="ARBA00022679"/>
    </source>
</evidence>
<name>A0A2U1K4U5_9BACI</name>
<dbReference type="InterPro" id="IPR020578">
    <property type="entry name" value="Aminotrans_V_PyrdxlP_BS"/>
</dbReference>
<evidence type="ECO:0000256" key="3">
    <source>
        <dbReference type="ARBA" id="ARBA00012239"/>
    </source>
</evidence>
<dbReference type="EMBL" id="QCZG01000008">
    <property type="protein sequence ID" value="PWA12530.1"/>
    <property type="molecule type" value="Genomic_DNA"/>
</dbReference>
<dbReference type="InterPro" id="IPR015424">
    <property type="entry name" value="PyrdxlP-dep_Trfase"/>
</dbReference>
<dbReference type="NCBIfam" id="NF002806">
    <property type="entry name" value="PRK02948.1"/>
    <property type="match status" value="1"/>
</dbReference>
<dbReference type="RefSeq" id="WP_116553946.1">
    <property type="nucleotide sequence ID" value="NZ_QCZG01000008.1"/>
</dbReference>
<dbReference type="EC" id="2.8.1.7" evidence="3"/>
<dbReference type="InterPro" id="IPR015421">
    <property type="entry name" value="PyrdxlP-dep_Trfase_major"/>
</dbReference>
<evidence type="ECO:0000313" key="13">
    <source>
        <dbReference type="Proteomes" id="UP000245998"/>
    </source>
</evidence>
<evidence type="ECO:0000256" key="10">
    <source>
        <dbReference type="RuleBase" id="RU004504"/>
    </source>
</evidence>
<keyword evidence="6" id="KW-0663">Pyridoxal phosphate</keyword>
<dbReference type="Pfam" id="PF00266">
    <property type="entry name" value="Aminotran_5"/>
    <property type="match status" value="1"/>
</dbReference>
<dbReference type="Gene3D" id="3.90.1150.10">
    <property type="entry name" value="Aspartate Aminotransferase, domain 1"/>
    <property type="match status" value="1"/>
</dbReference>
<dbReference type="PANTHER" id="PTHR11601">
    <property type="entry name" value="CYSTEINE DESULFURYLASE FAMILY MEMBER"/>
    <property type="match status" value="1"/>
</dbReference>
<dbReference type="OrthoDB" id="9808002at2"/>
<dbReference type="PIRSF" id="PIRSF005572">
    <property type="entry name" value="NifS"/>
    <property type="match status" value="1"/>
</dbReference>
<keyword evidence="5" id="KW-0479">Metal-binding</keyword>
<dbReference type="Proteomes" id="UP000245998">
    <property type="component" value="Unassembled WGS sequence"/>
</dbReference>
<dbReference type="AlphaFoldDB" id="A0A2U1K4U5"/>